<proteinExistence type="predicted"/>
<dbReference type="PATRIC" id="fig|880071.3.peg.3326"/>
<gene>
    <name evidence="1" type="ordered locus">Fleli_3323</name>
</gene>
<dbReference type="AlphaFoldDB" id="I4ANW7"/>
<name>I4ANW7_BERLS</name>
<dbReference type="EMBL" id="CP003345">
    <property type="protein sequence ID" value="AFM05652.1"/>
    <property type="molecule type" value="Genomic_DNA"/>
</dbReference>
<accession>I4ANW7</accession>
<dbReference type="STRING" id="880071.Fleli_3323"/>
<dbReference type="RefSeq" id="WP_014799080.1">
    <property type="nucleotide sequence ID" value="NC_018018.1"/>
</dbReference>
<organism evidence="1 2">
    <name type="scientific">Bernardetia litoralis (strain ATCC 23117 / DSM 6794 / NBRC 15988 / NCIMB 1366 / Fx l1 / Sio-4)</name>
    <name type="common">Flexibacter litoralis</name>
    <dbReference type="NCBI Taxonomy" id="880071"/>
    <lineage>
        <taxon>Bacteria</taxon>
        <taxon>Pseudomonadati</taxon>
        <taxon>Bacteroidota</taxon>
        <taxon>Cytophagia</taxon>
        <taxon>Cytophagales</taxon>
        <taxon>Bernardetiaceae</taxon>
        <taxon>Bernardetia</taxon>
    </lineage>
</organism>
<sequence length="198" mass="22981">MKKITSKKLIKEASQKEETNQLDVILFDKKNCLQFFEENTFFEKTENGKTIILRSKKEKNTAQTNRLICIDFEKLLDRIDSNLSQKCDYVFINYYNQHYYFVELKGDAERISKPYKQIKVTIELFKQRLNISRNSIFGIIVGGSNETGRSNKTGKVNIPIIIDKRNEFIKTIGRDLFHAQNTATMSSPLSSKDDFLGS</sequence>
<dbReference type="HOGENOM" id="CLU_1376381_0_0_10"/>
<keyword evidence="2" id="KW-1185">Reference proteome</keyword>
<evidence type="ECO:0000313" key="1">
    <source>
        <dbReference type="EMBL" id="AFM05652.1"/>
    </source>
</evidence>
<reference evidence="2" key="1">
    <citation type="submission" date="2012-06" db="EMBL/GenBank/DDBJ databases">
        <title>The complete genome of Flexibacter litoralis DSM 6794.</title>
        <authorList>
            <person name="Lucas S."/>
            <person name="Copeland A."/>
            <person name="Lapidus A."/>
            <person name="Glavina del Rio T."/>
            <person name="Dalin E."/>
            <person name="Tice H."/>
            <person name="Bruce D."/>
            <person name="Goodwin L."/>
            <person name="Pitluck S."/>
            <person name="Peters L."/>
            <person name="Ovchinnikova G."/>
            <person name="Lu M."/>
            <person name="Kyrpides N."/>
            <person name="Mavromatis K."/>
            <person name="Ivanova N."/>
            <person name="Brettin T."/>
            <person name="Detter J.C."/>
            <person name="Han C."/>
            <person name="Larimer F."/>
            <person name="Land M."/>
            <person name="Hauser L."/>
            <person name="Markowitz V."/>
            <person name="Cheng J.-F."/>
            <person name="Hugenholtz P."/>
            <person name="Woyke T."/>
            <person name="Wu D."/>
            <person name="Spring S."/>
            <person name="Lang E."/>
            <person name="Kopitz M."/>
            <person name="Brambilla E."/>
            <person name="Klenk H.-P."/>
            <person name="Eisen J.A."/>
        </authorList>
    </citation>
    <scope>NUCLEOTIDE SEQUENCE [LARGE SCALE GENOMIC DNA]</scope>
    <source>
        <strain evidence="2">ATCC 23117 / DSM 6794 / NBRC 15988 / NCIMB 1366 / Sio-4</strain>
    </source>
</reference>
<evidence type="ECO:0000313" key="2">
    <source>
        <dbReference type="Proteomes" id="UP000006054"/>
    </source>
</evidence>
<protein>
    <submittedName>
        <fullName evidence="1">Uncharacterized protein</fullName>
    </submittedName>
</protein>
<dbReference type="Proteomes" id="UP000006054">
    <property type="component" value="Chromosome"/>
</dbReference>
<dbReference type="KEGG" id="fli:Fleli_3323"/>